<comment type="similarity">
    <text evidence="4 13">Belongs to the aspartokinase family.</text>
</comment>
<feature type="binding site" evidence="12">
    <location>
        <begin position="9"/>
        <end position="12"/>
    </location>
    <ligand>
        <name>ATP</name>
        <dbReference type="ChEBI" id="CHEBI:30616"/>
    </ligand>
</feature>
<proteinExistence type="inferred from homology"/>
<evidence type="ECO:0000256" key="8">
    <source>
        <dbReference type="ARBA" id="ARBA00022777"/>
    </source>
</evidence>
<dbReference type="GO" id="GO:0004072">
    <property type="term" value="F:aspartate kinase activity"/>
    <property type="evidence" value="ECO:0007669"/>
    <property type="project" value="UniProtKB-EC"/>
</dbReference>
<feature type="binding site" evidence="12">
    <location>
        <position position="76"/>
    </location>
    <ligand>
        <name>substrate</name>
    </ligand>
</feature>
<dbReference type="GO" id="GO:0005524">
    <property type="term" value="F:ATP binding"/>
    <property type="evidence" value="ECO:0007669"/>
    <property type="project" value="UniProtKB-KW"/>
</dbReference>
<feature type="binding site" evidence="12">
    <location>
        <position position="181"/>
    </location>
    <ligand>
        <name>ATP</name>
        <dbReference type="ChEBI" id="CHEBI:30616"/>
    </ligand>
</feature>
<dbReference type="InterPro" id="IPR018042">
    <property type="entry name" value="Aspartate_kinase_CS"/>
</dbReference>
<evidence type="ECO:0000313" key="16">
    <source>
        <dbReference type="EMBL" id="KQA23538.1"/>
    </source>
</evidence>
<comment type="catalytic activity">
    <reaction evidence="11 13">
        <text>L-aspartate + ATP = 4-phospho-L-aspartate + ADP</text>
        <dbReference type="Rhea" id="RHEA:23776"/>
        <dbReference type="ChEBI" id="CHEBI:29991"/>
        <dbReference type="ChEBI" id="CHEBI:30616"/>
        <dbReference type="ChEBI" id="CHEBI:57535"/>
        <dbReference type="ChEBI" id="CHEBI:456216"/>
        <dbReference type="EC" id="2.7.2.4"/>
    </reaction>
</comment>
<dbReference type="InterPro" id="IPR001341">
    <property type="entry name" value="Asp_kinase"/>
</dbReference>
<gene>
    <name evidence="16" type="ORF">AAY55_09775</name>
</gene>
<keyword evidence="6 13" id="KW-0808">Transferase</keyword>
<dbReference type="Pfam" id="PF00696">
    <property type="entry name" value="AA_kinase"/>
    <property type="match status" value="1"/>
</dbReference>
<evidence type="ECO:0000256" key="14">
    <source>
        <dbReference type="RuleBase" id="RU004249"/>
    </source>
</evidence>
<name>A0A0N8UHR6_VIBMT</name>
<evidence type="ECO:0000256" key="6">
    <source>
        <dbReference type="ARBA" id="ARBA00022679"/>
    </source>
</evidence>
<dbReference type="UniPathway" id="UPA00050">
    <property type="reaction ID" value="UER00461"/>
</dbReference>
<dbReference type="Gene3D" id="3.40.1160.10">
    <property type="entry name" value="Acetylglutamate kinase-like"/>
    <property type="match status" value="1"/>
</dbReference>
<evidence type="ECO:0000256" key="10">
    <source>
        <dbReference type="ARBA" id="ARBA00023154"/>
    </source>
</evidence>
<dbReference type="CDD" id="cd04261">
    <property type="entry name" value="AAK_AKii-LysC-BS"/>
    <property type="match status" value="1"/>
</dbReference>
<evidence type="ECO:0000256" key="13">
    <source>
        <dbReference type="RuleBase" id="RU003448"/>
    </source>
</evidence>
<organism evidence="16 17">
    <name type="scientific">Vibrio metoecus</name>
    <dbReference type="NCBI Taxonomy" id="1481663"/>
    <lineage>
        <taxon>Bacteria</taxon>
        <taxon>Pseudomonadati</taxon>
        <taxon>Pseudomonadota</taxon>
        <taxon>Gammaproteobacteria</taxon>
        <taxon>Vibrionales</taxon>
        <taxon>Vibrionaceae</taxon>
        <taxon>Vibrio</taxon>
    </lineage>
</organism>
<feature type="domain" description="Aspartate/glutamate/uridylate kinase" evidence="15">
    <location>
        <begin position="5"/>
        <end position="231"/>
    </location>
</feature>
<keyword evidence="8 13" id="KW-0418">Kinase</keyword>
<dbReference type="SUPFAM" id="SSF53633">
    <property type="entry name" value="Carbamate kinase-like"/>
    <property type="match status" value="1"/>
</dbReference>
<dbReference type="PANTHER" id="PTHR21499:SF3">
    <property type="entry name" value="ASPARTOKINASE"/>
    <property type="match status" value="1"/>
</dbReference>
<evidence type="ECO:0000256" key="3">
    <source>
        <dbReference type="ARBA" id="ARBA00005139"/>
    </source>
</evidence>
<dbReference type="PIRSF" id="PIRSF000726">
    <property type="entry name" value="Asp_kin"/>
    <property type="match status" value="1"/>
</dbReference>
<dbReference type="PANTHER" id="PTHR21499">
    <property type="entry name" value="ASPARTATE KINASE"/>
    <property type="match status" value="1"/>
</dbReference>
<dbReference type="NCBIfam" id="TIGR00657">
    <property type="entry name" value="asp_kinases"/>
    <property type="match status" value="1"/>
</dbReference>
<dbReference type="UniPathway" id="UPA00034">
    <property type="reaction ID" value="UER00015"/>
</dbReference>
<dbReference type="EC" id="2.7.2.4" evidence="13"/>
<dbReference type="Proteomes" id="UP000053724">
    <property type="component" value="Unassembled WGS sequence"/>
</dbReference>
<keyword evidence="10" id="KW-0457">Lysine biosynthesis</keyword>
<evidence type="ECO:0000256" key="1">
    <source>
        <dbReference type="ARBA" id="ARBA00004766"/>
    </source>
</evidence>
<evidence type="ECO:0000313" key="17">
    <source>
        <dbReference type="Proteomes" id="UP000053724"/>
    </source>
</evidence>
<comment type="pathway">
    <text evidence="2 14">Amino-acid biosynthesis; L-methionine biosynthesis via de novo pathway; L-homoserine from L-aspartate: step 1/3.</text>
</comment>
<dbReference type="PROSITE" id="PS00324">
    <property type="entry name" value="ASPARTOKINASE"/>
    <property type="match status" value="1"/>
</dbReference>
<feature type="binding site" evidence="12">
    <location>
        <position position="186"/>
    </location>
    <ligand>
        <name>ATP</name>
        <dbReference type="ChEBI" id="CHEBI:30616"/>
    </ligand>
</feature>
<evidence type="ECO:0000259" key="15">
    <source>
        <dbReference type="Pfam" id="PF00696"/>
    </source>
</evidence>
<evidence type="ECO:0000256" key="4">
    <source>
        <dbReference type="ARBA" id="ARBA00010122"/>
    </source>
</evidence>
<keyword evidence="7 12" id="KW-0547">Nucleotide-binding</keyword>
<keyword evidence="9 12" id="KW-0067">ATP-binding</keyword>
<keyword evidence="5 14" id="KW-0028">Amino-acid biosynthesis</keyword>
<reference evidence="16 17" key="1">
    <citation type="journal article" date="2015" name="Genome Biol. Evol.">
        <title>The Dynamics of Genetic Interactions between Vibrio metoecus and Vibrio cholerae, Two Close Relatives Co-Occurring in the Environment.</title>
        <authorList>
            <person name="Orata F.D."/>
            <person name="Kirchberger P.C."/>
            <person name="Meheust R."/>
            <person name="Barlow E.J."/>
            <person name="Tarr C.L."/>
            <person name="Boucher Y."/>
        </authorList>
    </citation>
    <scope>NUCLEOTIDE SEQUENCE [LARGE SCALE GENOMIC DNA]</scope>
    <source>
        <strain evidence="16 17">08-2459</strain>
    </source>
</reference>
<dbReference type="AlphaFoldDB" id="A0A0N8UHR6"/>
<dbReference type="FunFam" id="3.40.1160.10:FF:000002">
    <property type="entry name" value="Aspartokinase"/>
    <property type="match status" value="1"/>
</dbReference>
<evidence type="ECO:0000256" key="11">
    <source>
        <dbReference type="ARBA" id="ARBA00047872"/>
    </source>
</evidence>
<dbReference type="NCBIfam" id="NF005155">
    <property type="entry name" value="PRK06635.1-4"/>
    <property type="match status" value="1"/>
</dbReference>
<sequence>MKKPLIVQKFGGTSVGSIERMQTVAEHIIKAKNDGNQVVVVVSAMAGETNRLVSLAQQVDSVPNARELDVLLSAGEQVSMALVAMTLHKMGYAARSLTGAQAKIVTDNQHNDATIKHIDTRTITELLEQDFIVIVAGFQGVNENGDITTLGRGGSDTSAVALAGALNADECQIFTDVDGVYTCDPRVVPTARKLDVIDFPSMEEMARKGAKVLHLPCVQYAWKYSVPLRVLSTFEVNQGSLIKGNTITHAVCGIAIQRDMTLVTVESEALSNILKQCQMLGVEVFTTQEELEKSALVIKRDAYAKLQLVCADKVRGLEPVSLLTKVGLQASALVPHARKTLAEHGIDVRYVSATEQSSMLMLDPTNVDRAANLLHDTYVTSEIPPRVCYKTNLFRLNGHL</sequence>
<accession>A0A0N8UHR6</accession>
<protein>
    <recommendedName>
        <fullName evidence="13">Aspartokinase</fullName>
        <ecNumber evidence="13">2.7.2.4</ecNumber>
    </recommendedName>
</protein>
<comment type="caution">
    <text evidence="16">The sequence shown here is derived from an EMBL/GenBank/DDBJ whole genome shotgun (WGS) entry which is preliminary data.</text>
</comment>
<feature type="binding site" evidence="12">
    <location>
        <begin position="211"/>
        <end position="212"/>
    </location>
    <ligand>
        <name>ATP</name>
        <dbReference type="ChEBI" id="CHEBI:30616"/>
    </ligand>
</feature>
<dbReference type="NCBIfam" id="NF006459">
    <property type="entry name" value="PRK08841.1"/>
    <property type="match status" value="1"/>
</dbReference>
<dbReference type="InterPro" id="IPR041740">
    <property type="entry name" value="AKii-LysC-BS"/>
</dbReference>
<dbReference type="UniPathway" id="UPA00051">
    <property type="reaction ID" value="UER00462"/>
</dbReference>
<dbReference type="GO" id="GO:0009088">
    <property type="term" value="P:threonine biosynthetic process"/>
    <property type="evidence" value="ECO:0007669"/>
    <property type="project" value="UniProtKB-UniPathway"/>
</dbReference>
<comment type="pathway">
    <text evidence="1 14">Amino-acid biosynthesis; L-lysine biosynthesis via DAP pathway; (S)-tetrahydrodipicolinate from L-aspartate: step 1/4.</text>
</comment>
<dbReference type="GO" id="GO:0009090">
    <property type="term" value="P:homoserine biosynthetic process"/>
    <property type="evidence" value="ECO:0007669"/>
    <property type="project" value="TreeGrafter"/>
</dbReference>
<evidence type="ECO:0000256" key="9">
    <source>
        <dbReference type="ARBA" id="ARBA00022840"/>
    </source>
</evidence>
<feature type="binding site" evidence="12">
    <location>
        <position position="49"/>
    </location>
    <ligand>
        <name>substrate</name>
    </ligand>
</feature>
<evidence type="ECO:0000256" key="12">
    <source>
        <dbReference type="PIRSR" id="PIRSR000726-1"/>
    </source>
</evidence>
<dbReference type="InterPro" id="IPR036393">
    <property type="entry name" value="AceGlu_kinase-like_sf"/>
</dbReference>
<dbReference type="InterPro" id="IPR001048">
    <property type="entry name" value="Asp/Glu/Uridylate_kinase"/>
</dbReference>
<dbReference type="GO" id="GO:0005829">
    <property type="term" value="C:cytosol"/>
    <property type="evidence" value="ECO:0007669"/>
    <property type="project" value="TreeGrafter"/>
</dbReference>
<evidence type="ECO:0000256" key="2">
    <source>
        <dbReference type="ARBA" id="ARBA00004986"/>
    </source>
</evidence>
<evidence type="ECO:0000256" key="7">
    <source>
        <dbReference type="ARBA" id="ARBA00022741"/>
    </source>
</evidence>
<dbReference type="PATRIC" id="fig|1481663.8.peg.770"/>
<dbReference type="EMBL" id="LCUF01000010">
    <property type="protein sequence ID" value="KQA23538.1"/>
    <property type="molecule type" value="Genomic_DNA"/>
</dbReference>
<evidence type="ECO:0000256" key="5">
    <source>
        <dbReference type="ARBA" id="ARBA00022605"/>
    </source>
</evidence>
<dbReference type="GO" id="GO:0009089">
    <property type="term" value="P:lysine biosynthetic process via diaminopimelate"/>
    <property type="evidence" value="ECO:0007669"/>
    <property type="project" value="UniProtKB-UniPathway"/>
</dbReference>
<dbReference type="InterPro" id="IPR005260">
    <property type="entry name" value="Asp_kin_monofn"/>
</dbReference>
<comment type="pathway">
    <text evidence="3 14">Amino-acid biosynthesis; L-threonine biosynthesis; L-threonine from L-aspartate: step 1/5.</text>
</comment>
<feature type="binding site" evidence="12">
    <location>
        <begin position="175"/>
        <end position="176"/>
    </location>
    <ligand>
        <name>ATP</name>
        <dbReference type="ChEBI" id="CHEBI:30616"/>
    </ligand>
</feature>